<keyword evidence="1" id="KW-0812">Transmembrane</keyword>
<keyword evidence="1" id="KW-0472">Membrane</keyword>
<feature type="non-terminal residue" evidence="2">
    <location>
        <position position="185"/>
    </location>
</feature>
<comment type="caution">
    <text evidence="2">The sequence shown here is derived from an EMBL/GenBank/DDBJ whole genome shotgun (WGS) entry which is preliminary data.</text>
</comment>
<feature type="transmembrane region" description="Helical" evidence="1">
    <location>
        <begin position="48"/>
        <end position="64"/>
    </location>
</feature>
<evidence type="ECO:0008006" key="3">
    <source>
        <dbReference type="Google" id="ProtNLM"/>
    </source>
</evidence>
<proteinExistence type="predicted"/>
<evidence type="ECO:0000313" key="2">
    <source>
        <dbReference type="EMBL" id="EJW92973.1"/>
    </source>
</evidence>
<name>J9FEX8_9ZZZZ</name>
<feature type="transmembrane region" description="Helical" evidence="1">
    <location>
        <begin position="15"/>
        <end position="36"/>
    </location>
</feature>
<organism evidence="2">
    <name type="scientific">gut metagenome</name>
    <dbReference type="NCBI Taxonomy" id="749906"/>
    <lineage>
        <taxon>unclassified sequences</taxon>
        <taxon>metagenomes</taxon>
        <taxon>organismal metagenomes</taxon>
    </lineage>
</organism>
<sequence>METFPNVAVLGDAIGLARILGLLLALCVGSYECWMMMLGRRGMDVMKLLRIIGISICISSSSWICQALQVPGKGLESATKAMAKAKNKEVAAFELKVAQKQSQYLDRLRSVQDSIATAQQVAAIGQDAAWWDKLIYNVENLGNTINNYAQRAAVAAETKVSEWINDIIRFIGELIFQMSYYGILV</sequence>
<protein>
    <recommendedName>
        <fullName evidence="3">Plasmid transfer protein</fullName>
    </recommendedName>
</protein>
<keyword evidence="1" id="KW-1133">Transmembrane helix</keyword>
<accession>J9FEX8</accession>
<dbReference type="AlphaFoldDB" id="J9FEX8"/>
<reference evidence="2" key="1">
    <citation type="journal article" date="2012" name="PLoS ONE">
        <title>Gene sets for utilization of primary and secondary nutrition supplies in the distal gut of endangered iberian lynx.</title>
        <authorList>
            <person name="Alcaide M."/>
            <person name="Messina E."/>
            <person name="Richter M."/>
            <person name="Bargiela R."/>
            <person name="Peplies J."/>
            <person name="Huws S.A."/>
            <person name="Newbold C.J."/>
            <person name="Golyshin P.N."/>
            <person name="Simon M.A."/>
            <person name="Lopez G."/>
            <person name="Yakimov M.M."/>
            <person name="Ferrer M."/>
        </authorList>
    </citation>
    <scope>NUCLEOTIDE SEQUENCE</scope>
</reference>
<evidence type="ECO:0000256" key="1">
    <source>
        <dbReference type="SAM" id="Phobius"/>
    </source>
</evidence>
<gene>
    <name evidence="2" type="ORF">EVA_18920</name>
</gene>
<dbReference type="EMBL" id="AMCI01007229">
    <property type="protein sequence ID" value="EJW92973.1"/>
    <property type="molecule type" value="Genomic_DNA"/>
</dbReference>